<keyword evidence="3" id="KW-0255">Endonuclease</keyword>
<dbReference type="EMBL" id="JBIMPR010000001">
    <property type="protein sequence ID" value="MFH5772704.1"/>
    <property type="molecule type" value="Genomic_DNA"/>
</dbReference>
<feature type="domain" description="ScoMcrA-like N-terminal head" evidence="2">
    <location>
        <begin position="5"/>
        <end position="91"/>
    </location>
</feature>
<protein>
    <submittedName>
        <fullName evidence="3">HNH endonuclease</fullName>
    </submittedName>
</protein>
<sequence length="341" mass="38508">MTYKDITPASVRTAIQEFDELGEAEFLRKYGFREARGYFLRENGNDYPSKAIVGAAHGYAFPEIGPLEWDSFSGGNATVKPVLERLGFVVVGPDRNPDWTRDEIILALEFYLLHRDTKIPGKFSPQILRLADEIRSVAQQLGLSGDDKFRNANGVYMKIMNLRSHDPVYTSQGKVGLPASNKLETEVWAELGGDLAHLRAAAVMIREQLAAPPNGTFGLVYDEPEIEEAPEGRIITRMHRTRERSRQLVAARKKQFLKQHGRVFCETCGFDFESVYGEHGNGFIECHHTKPVHEMKADQKTQLSDLALICANCHRMVHARRPWLSLEQVRELVQKSTSKPG</sequence>
<dbReference type="InterPro" id="IPR058807">
    <property type="entry name" value="ScoMcrA_N"/>
</dbReference>
<name>A0ABW7LEE4_9RHOB</name>
<proteinExistence type="predicted"/>
<dbReference type="Pfam" id="PF01844">
    <property type="entry name" value="HNH"/>
    <property type="match status" value="1"/>
</dbReference>
<dbReference type="RefSeq" id="WP_395131061.1">
    <property type="nucleotide sequence ID" value="NZ_JBIMPR010000001.1"/>
</dbReference>
<reference evidence="3 4" key="1">
    <citation type="submission" date="2024-10" db="EMBL/GenBank/DDBJ databases">
        <title>Paracoccus drimophilus sp. nov., a novel bacterium from corn roots in Hunan.</title>
        <authorList>
            <person name="Li X."/>
        </authorList>
    </citation>
    <scope>NUCLEOTIDE SEQUENCE [LARGE SCALE GENOMIC DNA]</scope>
    <source>
        <strain evidence="3 4">NGMCC 1.201697</strain>
    </source>
</reference>
<evidence type="ECO:0000259" key="2">
    <source>
        <dbReference type="Pfam" id="PF26345"/>
    </source>
</evidence>
<accession>A0ABW7LEE4</accession>
<dbReference type="InterPro" id="IPR002711">
    <property type="entry name" value="HNH"/>
</dbReference>
<dbReference type="GO" id="GO:0004519">
    <property type="term" value="F:endonuclease activity"/>
    <property type="evidence" value="ECO:0007669"/>
    <property type="project" value="UniProtKB-KW"/>
</dbReference>
<feature type="domain" description="HNH" evidence="1">
    <location>
        <begin position="265"/>
        <end position="320"/>
    </location>
</feature>
<keyword evidence="4" id="KW-1185">Reference proteome</keyword>
<dbReference type="Proteomes" id="UP001609376">
    <property type="component" value="Unassembled WGS sequence"/>
</dbReference>
<dbReference type="Gene3D" id="1.10.30.50">
    <property type="match status" value="1"/>
</dbReference>
<evidence type="ECO:0000313" key="4">
    <source>
        <dbReference type="Proteomes" id="UP001609376"/>
    </source>
</evidence>
<evidence type="ECO:0000313" key="3">
    <source>
        <dbReference type="EMBL" id="MFH5772704.1"/>
    </source>
</evidence>
<dbReference type="Pfam" id="PF26345">
    <property type="entry name" value="ScoMcrA_N"/>
    <property type="match status" value="1"/>
</dbReference>
<keyword evidence="3" id="KW-0540">Nuclease</keyword>
<comment type="caution">
    <text evidence="3">The sequence shown here is derived from an EMBL/GenBank/DDBJ whole genome shotgun (WGS) entry which is preliminary data.</text>
</comment>
<evidence type="ECO:0000259" key="1">
    <source>
        <dbReference type="Pfam" id="PF01844"/>
    </source>
</evidence>
<gene>
    <name evidence="3" type="ORF">ACHFJ0_00555</name>
</gene>
<organism evidence="3 4">
    <name type="scientific">Paracoccus broussonetiae subsp. drimophilus</name>
    <dbReference type="NCBI Taxonomy" id="3373869"/>
    <lineage>
        <taxon>Bacteria</taxon>
        <taxon>Pseudomonadati</taxon>
        <taxon>Pseudomonadota</taxon>
        <taxon>Alphaproteobacteria</taxon>
        <taxon>Rhodobacterales</taxon>
        <taxon>Paracoccaceae</taxon>
        <taxon>Paracoccus</taxon>
        <taxon>Paracoccus broussonetiae</taxon>
    </lineage>
</organism>
<keyword evidence="3" id="KW-0378">Hydrolase</keyword>